<dbReference type="STRING" id="675120.M2YLS1"/>
<protein>
    <submittedName>
        <fullName evidence="1">Uncharacterized protein</fullName>
    </submittedName>
</protein>
<accession>M2YLS1</accession>
<reference evidence="1 2" key="2">
    <citation type="journal article" date="2012" name="PLoS Pathog.">
        <title>Diverse lifestyles and strategies of plant pathogenesis encoded in the genomes of eighteen Dothideomycetes fungi.</title>
        <authorList>
            <person name="Ohm R.A."/>
            <person name="Feau N."/>
            <person name="Henrissat B."/>
            <person name="Schoch C.L."/>
            <person name="Horwitz B.A."/>
            <person name="Barry K.W."/>
            <person name="Condon B.J."/>
            <person name="Copeland A.C."/>
            <person name="Dhillon B."/>
            <person name="Glaser F."/>
            <person name="Hesse C.N."/>
            <person name="Kosti I."/>
            <person name="LaButti K."/>
            <person name="Lindquist E.A."/>
            <person name="Lucas S."/>
            <person name="Salamov A.A."/>
            <person name="Bradshaw R.E."/>
            <person name="Ciuffetti L."/>
            <person name="Hamelin R.C."/>
            <person name="Kema G.H.J."/>
            <person name="Lawrence C."/>
            <person name="Scott J.A."/>
            <person name="Spatafora J.W."/>
            <person name="Turgeon B.G."/>
            <person name="de Wit P.J.G.M."/>
            <person name="Zhong S."/>
            <person name="Goodwin S.B."/>
            <person name="Grigoriev I.V."/>
        </authorList>
    </citation>
    <scope>NUCLEOTIDE SEQUENCE [LARGE SCALE GENOMIC DNA]</scope>
    <source>
        <strain evidence="2">NZE10 / CBS 128990</strain>
    </source>
</reference>
<evidence type="ECO:0000313" key="2">
    <source>
        <dbReference type="Proteomes" id="UP000016933"/>
    </source>
</evidence>
<dbReference type="eggNOG" id="ENOG502RVK3">
    <property type="taxonomic scope" value="Eukaryota"/>
</dbReference>
<keyword evidence="2" id="KW-1185">Reference proteome</keyword>
<feature type="non-terminal residue" evidence="1">
    <location>
        <position position="125"/>
    </location>
</feature>
<proteinExistence type="predicted"/>
<evidence type="ECO:0000313" key="1">
    <source>
        <dbReference type="EMBL" id="EME42850.1"/>
    </source>
</evidence>
<name>M2YLS1_DOTSN</name>
<gene>
    <name evidence="1" type="ORF">DOTSEDRAFT_131649</name>
</gene>
<organism evidence="1 2">
    <name type="scientific">Dothistroma septosporum (strain NZE10 / CBS 128990)</name>
    <name type="common">Red band needle blight fungus</name>
    <name type="synonym">Mycosphaerella pini</name>
    <dbReference type="NCBI Taxonomy" id="675120"/>
    <lineage>
        <taxon>Eukaryota</taxon>
        <taxon>Fungi</taxon>
        <taxon>Dikarya</taxon>
        <taxon>Ascomycota</taxon>
        <taxon>Pezizomycotina</taxon>
        <taxon>Dothideomycetes</taxon>
        <taxon>Dothideomycetidae</taxon>
        <taxon>Mycosphaerellales</taxon>
        <taxon>Mycosphaerellaceae</taxon>
        <taxon>Dothistroma</taxon>
    </lineage>
</organism>
<dbReference type="EMBL" id="KB446540">
    <property type="protein sequence ID" value="EME42850.1"/>
    <property type="molecule type" value="Genomic_DNA"/>
</dbReference>
<dbReference type="OrthoDB" id="3431997at2759"/>
<reference evidence="2" key="1">
    <citation type="journal article" date="2012" name="PLoS Genet.">
        <title>The genomes of the fungal plant pathogens Cladosporium fulvum and Dothistroma septosporum reveal adaptation to different hosts and lifestyles but also signatures of common ancestry.</title>
        <authorList>
            <person name="de Wit P.J.G.M."/>
            <person name="van der Burgt A."/>
            <person name="Oekmen B."/>
            <person name="Stergiopoulos I."/>
            <person name="Abd-Elsalam K.A."/>
            <person name="Aerts A.L."/>
            <person name="Bahkali A.H."/>
            <person name="Beenen H.G."/>
            <person name="Chettri P."/>
            <person name="Cox M.P."/>
            <person name="Datema E."/>
            <person name="de Vries R.P."/>
            <person name="Dhillon B."/>
            <person name="Ganley A.R."/>
            <person name="Griffiths S.A."/>
            <person name="Guo Y."/>
            <person name="Hamelin R.C."/>
            <person name="Henrissat B."/>
            <person name="Kabir M.S."/>
            <person name="Jashni M.K."/>
            <person name="Kema G."/>
            <person name="Klaubauf S."/>
            <person name="Lapidus A."/>
            <person name="Levasseur A."/>
            <person name="Lindquist E."/>
            <person name="Mehrabi R."/>
            <person name="Ohm R.A."/>
            <person name="Owen T.J."/>
            <person name="Salamov A."/>
            <person name="Schwelm A."/>
            <person name="Schijlen E."/>
            <person name="Sun H."/>
            <person name="van den Burg H.A."/>
            <person name="van Ham R.C.H.J."/>
            <person name="Zhang S."/>
            <person name="Goodwin S.B."/>
            <person name="Grigoriev I.V."/>
            <person name="Collemare J."/>
            <person name="Bradshaw R.E."/>
        </authorList>
    </citation>
    <scope>NUCLEOTIDE SEQUENCE [LARGE SCALE GENOMIC DNA]</scope>
    <source>
        <strain evidence="2">NZE10 / CBS 128990</strain>
    </source>
</reference>
<dbReference type="Proteomes" id="UP000016933">
    <property type="component" value="Unassembled WGS sequence"/>
</dbReference>
<sequence length="125" mass="13793">SFTIPVLGQDEKSRDEAFEWHLSHGKEVQIIDNRAWGYRLVSLAKGEACQAGSSRDAREHGWTSDGKESVAVYADRSKTDKHKVASLCVCREGTGGELGEKWAICAVATFLRLWQSVNQALSGRV</sequence>
<dbReference type="AlphaFoldDB" id="M2YLS1"/>